<evidence type="ECO:0000256" key="1">
    <source>
        <dbReference type="SAM" id="Phobius"/>
    </source>
</evidence>
<dbReference type="KEGG" id="plal:FXN65_24205"/>
<feature type="transmembrane region" description="Helical" evidence="1">
    <location>
        <begin position="98"/>
        <end position="117"/>
    </location>
</feature>
<dbReference type="RefSeq" id="WP_151137177.1">
    <property type="nucleotide sequence ID" value="NZ_CP043311.1"/>
</dbReference>
<gene>
    <name evidence="2" type="ORF">FXN65_24205</name>
</gene>
<dbReference type="EMBL" id="CP043311">
    <property type="protein sequence ID" value="QEY65011.1"/>
    <property type="molecule type" value="Genomic_DNA"/>
</dbReference>
<keyword evidence="3" id="KW-1185">Reference proteome</keyword>
<proteinExistence type="predicted"/>
<dbReference type="AlphaFoldDB" id="A0A5J6QUL9"/>
<accession>A0A5J6QUL9</accession>
<reference evidence="2 3" key="1">
    <citation type="submission" date="2019-08" db="EMBL/GenBank/DDBJ databases">
        <title>Whole-genome Sequencing of e-waste polymer degrading bacterium Pseudomonas sp. strain PE08.</title>
        <authorList>
            <person name="Kirdat K."/>
            <person name="Debbarma P."/>
            <person name="Narawade N."/>
            <person name="Suyal D."/>
            <person name="Thorat V."/>
            <person name="Shouche Y."/>
            <person name="Goel R."/>
            <person name="Yadav A."/>
        </authorList>
    </citation>
    <scope>NUCLEOTIDE SEQUENCE [LARGE SCALE GENOMIC DNA]</scope>
    <source>
        <strain evidence="2 3">PE08</strain>
    </source>
</reference>
<evidence type="ECO:0000313" key="2">
    <source>
        <dbReference type="EMBL" id="QEY65011.1"/>
    </source>
</evidence>
<name>A0A5J6QUL9_9GAMM</name>
<feature type="transmembrane region" description="Helical" evidence="1">
    <location>
        <begin position="76"/>
        <end position="92"/>
    </location>
</feature>
<evidence type="ECO:0000313" key="3">
    <source>
        <dbReference type="Proteomes" id="UP000327179"/>
    </source>
</evidence>
<protein>
    <submittedName>
        <fullName evidence="2">Uncharacterized protein</fullName>
    </submittedName>
</protein>
<keyword evidence="1" id="KW-0812">Transmembrane</keyword>
<dbReference type="Proteomes" id="UP000327179">
    <property type="component" value="Chromosome"/>
</dbReference>
<feature type="transmembrane region" description="Helical" evidence="1">
    <location>
        <begin position="44"/>
        <end position="64"/>
    </location>
</feature>
<dbReference type="Gene3D" id="6.20.20.10">
    <property type="match status" value="1"/>
</dbReference>
<organism evidence="2 3">
    <name type="scientific">Metapseudomonas lalkuanensis</name>
    <dbReference type="NCBI Taxonomy" id="2604832"/>
    <lineage>
        <taxon>Bacteria</taxon>
        <taxon>Pseudomonadati</taxon>
        <taxon>Pseudomonadota</taxon>
        <taxon>Gammaproteobacteria</taxon>
        <taxon>Pseudomonadales</taxon>
        <taxon>Pseudomonadaceae</taxon>
        <taxon>Metapseudomonas</taxon>
    </lineage>
</organism>
<keyword evidence="1" id="KW-0472">Membrane</keyword>
<keyword evidence="1" id="KW-1133">Transmembrane helix</keyword>
<sequence>MAWQQCPVCHGSRAIKKDGRTVECRYCRGLGRVYDCPPKPSSGGLLFMTLLQVTASLGAGYLAVTYTRHWEQMHSLILGVMAAVAVYWVLTLKVFRELILLGLALAILYQLYQAWLIHY</sequence>